<feature type="compositionally biased region" description="Basic and acidic residues" evidence="1">
    <location>
        <begin position="238"/>
        <end position="274"/>
    </location>
</feature>
<feature type="chain" id="PRO_5044799426" description="Cohesin domain-containing protein" evidence="3">
    <location>
        <begin position="22"/>
        <end position="305"/>
    </location>
</feature>
<accession>A0ABD4REU5</accession>
<reference evidence="4 5" key="1">
    <citation type="submission" date="2021-08" db="EMBL/GenBank/DDBJ databases">
        <title>Genome sequence analysis of Clostridium chauvoei strains of European origin and evaluation of typing options for outbreak investigations.</title>
        <authorList>
            <person name="Abdel-Glil M."/>
            <person name="Thomas P."/>
            <person name="Seyboldt C."/>
        </authorList>
    </citation>
    <scope>NUCLEOTIDE SEQUENCE [LARGE SCALE GENOMIC DNA]</scope>
    <source>
        <strain evidence="4 5">S0260-09</strain>
    </source>
</reference>
<dbReference type="Gene3D" id="2.60.40.680">
    <property type="match status" value="1"/>
</dbReference>
<sequence length="305" mass="34020">MKKIISFLIIFLSIFTTKAFAVNDASVNFDIEGQAKVGNEITININVDNVTRLYAMSVNYIYNPEEIKVKSIEGAGLIKESKDNCVELGGDTAKDGNRAVYQMTFTGKVDGITGSGNIVKIKADVLKDTDLKVTKDNMDVKLIGVNEAYEVSKMPFNFNDKSKPQDEKKGEEATTKKEDENKKDDSTKEETKKVETKTVENVSTSKKPSLYKKILSFLGLNKEEKTQVEEIAEESQNSEEKTSEENKNSQEKSEEAKNDEKKPEEKALAENKEEKKIAIGTELAILAIVIVVATTTIIIKKRKNK</sequence>
<protein>
    <recommendedName>
        <fullName evidence="6">Cohesin domain-containing protein</fullName>
    </recommendedName>
</protein>
<dbReference type="CDD" id="cd08547">
    <property type="entry name" value="Type_II_cohesin"/>
    <property type="match status" value="1"/>
</dbReference>
<gene>
    <name evidence="4" type="ORF">K4H94_02740</name>
</gene>
<keyword evidence="3" id="KW-0732">Signal</keyword>
<dbReference type="EMBL" id="JAIFTX010000004">
    <property type="protein sequence ID" value="MBX7289969.1"/>
    <property type="molecule type" value="Genomic_DNA"/>
</dbReference>
<dbReference type="InterPro" id="IPR008965">
    <property type="entry name" value="CBM2/CBM3_carb-bd_dom_sf"/>
</dbReference>
<keyword evidence="2" id="KW-0812">Transmembrane</keyword>
<organism evidence="4 5">
    <name type="scientific">Clostridium chauvoei</name>
    <dbReference type="NCBI Taxonomy" id="46867"/>
    <lineage>
        <taxon>Bacteria</taxon>
        <taxon>Bacillati</taxon>
        <taxon>Bacillota</taxon>
        <taxon>Clostridia</taxon>
        <taxon>Eubacteriales</taxon>
        <taxon>Clostridiaceae</taxon>
        <taxon>Clostridium</taxon>
    </lineage>
</organism>
<dbReference type="AlphaFoldDB" id="A0ABD4REU5"/>
<comment type="caution">
    <text evidence="4">The sequence shown here is derived from an EMBL/GenBank/DDBJ whole genome shotgun (WGS) entry which is preliminary data.</text>
</comment>
<evidence type="ECO:0000256" key="2">
    <source>
        <dbReference type="SAM" id="Phobius"/>
    </source>
</evidence>
<name>A0ABD4REU5_9CLOT</name>
<keyword evidence="2" id="KW-1133">Transmembrane helix</keyword>
<feature type="region of interest" description="Disordered" evidence="1">
    <location>
        <begin position="156"/>
        <end position="202"/>
    </location>
</feature>
<feature type="region of interest" description="Disordered" evidence="1">
    <location>
        <begin position="228"/>
        <end position="274"/>
    </location>
</feature>
<dbReference type="Proteomes" id="UP000775179">
    <property type="component" value="Unassembled WGS sequence"/>
</dbReference>
<feature type="signal peptide" evidence="3">
    <location>
        <begin position="1"/>
        <end position="21"/>
    </location>
</feature>
<proteinExistence type="predicted"/>
<evidence type="ECO:0000256" key="3">
    <source>
        <dbReference type="SAM" id="SignalP"/>
    </source>
</evidence>
<dbReference type="RefSeq" id="WP_021874825.1">
    <property type="nucleotide sequence ID" value="NZ_CP018630.1"/>
</dbReference>
<evidence type="ECO:0000256" key="1">
    <source>
        <dbReference type="SAM" id="MobiDB-lite"/>
    </source>
</evidence>
<evidence type="ECO:0008006" key="6">
    <source>
        <dbReference type="Google" id="ProtNLM"/>
    </source>
</evidence>
<dbReference type="KEGG" id="cchv:BTM20_03090"/>
<feature type="transmembrane region" description="Helical" evidence="2">
    <location>
        <begin position="277"/>
        <end position="299"/>
    </location>
</feature>
<dbReference type="GeneID" id="66300838"/>
<evidence type="ECO:0000313" key="4">
    <source>
        <dbReference type="EMBL" id="MBX7289969.1"/>
    </source>
</evidence>
<feature type="compositionally biased region" description="Basic and acidic residues" evidence="1">
    <location>
        <begin position="160"/>
        <end position="198"/>
    </location>
</feature>
<evidence type="ECO:0000313" key="5">
    <source>
        <dbReference type="Proteomes" id="UP000775179"/>
    </source>
</evidence>
<dbReference type="SUPFAM" id="SSF49384">
    <property type="entry name" value="Carbohydrate-binding domain"/>
    <property type="match status" value="1"/>
</dbReference>
<keyword evidence="2" id="KW-0472">Membrane</keyword>